<gene>
    <name evidence="3" type="ORF">CSB93_2622</name>
</gene>
<dbReference type="RefSeq" id="WP_058146078.1">
    <property type="nucleotide sequence ID" value="NZ_CP027169.1"/>
</dbReference>
<evidence type="ECO:0000259" key="2">
    <source>
        <dbReference type="Pfam" id="PF14238"/>
    </source>
</evidence>
<keyword evidence="4" id="KW-1185">Reference proteome</keyword>
<dbReference type="InterPro" id="IPR025641">
    <property type="entry name" value="DUF4340"/>
</dbReference>
<dbReference type="EMBL" id="CP027169">
    <property type="protein sequence ID" value="AVK05109.1"/>
    <property type="molecule type" value="Genomic_DNA"/>
</dbReference>
<dbReference type="AlphaFoldDB" id="A0A2R3IT55"/>
<name>A0A2R3IT55_9PSED</name>
<evidence type="ECO:0000256" key="1">
    <source>
        <dbReference type="SAM" id="SignalP"/>
    </source>
</evidence>
<feature type="signal peptide" evidence="1">
    <location>
        <begin position="1"/>
        <end position="17"/>
    </location>
</feature>
<proteinExistence type="predicted"/>
<feature type="chain" id="PRO_5015331000" description="DUF4340 domain-containing protein" evidence="1">
    <location>
        <begin position="18"/>
        <end position="326"/>
    </location>
</feature>
<feature type="domain" description="DUF4340" evidence="2">
    <location>
        <begin position="72"/>
        <end position="245"/>
    </location>
</feature>
<accession>A0A2R3IT55</accession>
<evidence type="ECO:0000313" key="4">
    <source>
        <dbReference type="Proteomes" id="UP000238390"/>
    </source>
</evidence>
<protein>
    <recommendedName>
        <fullName evidence="2">DUF4340 domain-containing protein</fullName>
    </recommendedName>
</protein>
<sequence length="326" mass="36289">MRRSTLFALLLFLAALAATFAWLQRERAAEAPAPAADPRWLPGLERSVPSAVLLQFPDGAPEIRLERRESAWVLPAKAGYPADPRQMAALLRALGEARKVEAKSADPQNQALLGLAERGEGQAVRLSLLRQAGEPLVLLVGKPARRGGSFVRQLGDDQAWLIDRVLPLPRNELEWLDRRIATLPFAEVRELQLRYPNGERLDLYRERAGQANLLVRQLPRGRKLAYEAVANGAAALFADLRFVDAAPLAQVGFRQAPLQLAFSLRTFSGARLDGEIRRQGGQYWLLPKKIEGFAAGEVGAHPDWAYRIEDEQFRVLARHLPELLGR</sequence>
<organism evidence="3 4">
    <name type="scientific">Pseudomonas paraeruginosa</name>
    <dbReference type="NCBI Taxonomy" id="2994495"/>
    <lineage>
        <taxon>Bacteria</taxon>
        <taxon>Pseudomonadati</taxon>
        <taxon>Pseudomonadota</taxon>
        <taxon>Gammaproteobacteria</taxon>
        <taxon>Pseudomonadales</taxon>
        <taxon>Pseudomonadaceae</taxon>
        <taxon>Pseudomonas</taxon>
    </lineage>
</organism>
<evidence type="ECO:0000313" key="3">
    <source>
        <dbReference type="EMBL" id="AVK05109.1"/>
    </source>
</evidence>
<dbReference type="Proteomes" id="UP000238390">
    <property type="component" value="Chromosome"/>
</dbReference>
<reference evidence="3 4" key="1">
    <citation type="submission" date="2018-02" db="EMBL/GenBank/DDBJ databases">
        <title>FDA/CDC Antimicrobial Resistant Isolate Bank Genome Sequencing.</title>
        <authorList>
            <person name="Benahmed F.H."/>
            <person name="Lutgring J.D."/>
            <person name="Yoo B."/>
            <person name="Machado M."/>
            <person name="Brown A."/>
            <person name="McAllister G."/>
            <person name="Perry A."/>
            <person name="Halpin A.L."/>
            <person name="Vavikolanu K."/>
            <person name="Ott S."/>
            <person name="Zhao X."/>
            <person name="Tallon L.J."/>
            <person name="Sadzewicz L."/>
            <person name="Aluvathingal J."/>
            <person name="Nadendla S."/>
            <person name="Voskania-kordi A."/>
            <person name="Simonyan V."/>
            <person name="Patel J."/>
            <person name="Shawar R.M."/>
        </authorList>
    </citation>
    <scope>NUCLEOTIDE SEQUENCE [LARGE SCALE GENOMIC DNA]</scope>
    <source>
        <strain evidence="3 4">AR_0356</strain>
    </source>
</reference>
<keyword evidence="1" id="KW-0732">Signal</keyword>
<dbReference type="Pfam" id="PF14238">
    <property type="entry name" value="DUF4340"/>
    <property type="match status" value="1"/>
</dbReference>